<dbReference type="Pfam" id="PF01593">
    <property type="entry name" value="Amino_oxidase"/>
    <property type="match status" value="1"/>
</dbReference>
<evidence type="ECO:0000256" key="9">
    <source>
        <dbReference type="ARBA" id="ARBA00023133"/>
    </source>
</evidence>
<proteinExistence type="inferred from homology"/>
<keyword evidence="9" id="KW-0350">Heme biosynthesis</keyword>
<feature type="region of interest" description="Disordered" evidence="12">
    <location>
        <begin position="465"/>
        <end position="494"/>
    </location>
</feature>
<comment type="catalytic activity">
    <reaction evidence="11">
        <text>protoporphyrinogen IX + 3 O2 = protoporphyrin IX + 3 H2O2</text>
        <dbReference type="Rhea" id="RHEA:25576"/>
        <dbReference type="ChEBI" id="CHEBI:15379"/>
        <dbReference type="ChEBI" id="CHEBI:16240"/>
        <dbReference type="ChEBI" id="CHEBI:57306"/>
        <dbReference type="ChEBI" id="CHEBI:57307"/>
        <dbReference type="EC" id="1.3.3.4"/>
    </reaction>
</comment>
<evidence type="ECO:0000256" key="2">
    <source>
        <dbReference type="ARBA" id="ARBA00002600"/>
    </source>
</evidence>
<evidence type="ECO:0000256" key="6">
    <source>
        <dbReference type="ARBA" id="ARBA00022630"/>
    </source>
</evidence>
<dbReference type="EMBL" id="CAJHJG010003143">
    <property type="protein sequence ID" value="CAD6926690.1"/>
    <property type="molecule type" value="Genomic_DNA"/>
</dbReference>
<evidence type="ECO:0000313" key="15">
    <source>
        <dbReference type="Proteomes" id="UP000836402"/>
    </source>
</evidence>
<keyword evidence="15" id="KW-1185">Reference proteome</keyword>
<dbReference type="PANTHER" id="PTHR42923">
    <property type="entry name" value="PROTOPORPHYRINOGEN OXIDASE"/>
    <property type="match status" value="1"/>
</dbReference>
<feature type="region of interest" description="Disordered" evidence="12">
    <location>
        <begin position="856"/>
        <end position="894"/>
    </location>
</feature>
<evidence type="ECO:0000313" key="14">
    <source>
        <dbReference type="EMBL" id="CAD6926690.1"/>
    </source>
</evidence>
<name>A0ABN7ITX6_9BASI</name>
<comment type="cofactor">
    <cofactor evidence="1">
        <name>FAD</name>
        <dbReference type="ChEBI" id="CHEBI:57692"/>
    </cofactor>
</comment>
<accession>A0ABN7ITX6</accession>
<feature type="domain" description="Amine oxidase" evidence="13">
    <location>
        <begin position="55"/>
        <end position="460"/>
    </location>
</feature>
<dbReference type="SUPFAM" id="SSF54373">
    <property type="entry name" value="FAD-linked reductases, C-terminal domain"/>
    <property type="match status" value="1"/>
</dbReference>
<evidence type="ECO:0000256" key="1">
    <source>
        <dbReference type="ARBA" id="ARBA00001974"/>
    </source>
</evidence>
<dbReference type="InterPro" id="IPR036188">
    <property type="entry name" value="FAD/NAD-bd_sf"/>
</dbReference>
<comment type="caution">
    <text evidence="14">The sequence shown here is derived from an EMBL/GenBank/DDBJ whole genome shotgun (WGS) entry which is preliminary data.</text>
</comment>
<evidence type="ECO:0000256" key="11">
    <source>
        <dbReference type="ARBA" id="ARBA00047554"/>
    </source>
</evidence>
<evidence type="ECO:0000256" key="4">
    <source>
        <dbReference type="ARBA" id="ARBA00010551"/>
    </source>
</evidence>
<keyword evidence="7" id="KW-0274">FAD</keyword>
<evidence type="ECO:0000256" key="3">
    <source>
        <dbReference type="ARBA" id="ARBA00005073"/>
    </source>
</evidence>
<protein>
    <recommendedName>
        <fullName evidence="5">protoporphyrinogen oxidase</fullName>
        <ecNumber evidence="5">1.3.3.4</ecNumber>
    </recommendedName>
</protein>
<dbReference type="Gene3D" id="3.50.50.60">
    <property type="entry name" value="FAD/NAD(P)-binding domain"/>
    <property type="match status" value="1"/>
</dbReference>
<organism evidence="14 15">
    <name type="scientific">Tilletia caries</name>
    <name type="common">wheat bunt fungus</name>
    <dbReference type="NCBI Taxonomy" id="13290"/>
    <lineage>
        <taxon>Eukaryota</taxon>
        <taxon>Fungi</taxon>
        <taxon>Dikarya</taxon>
        <taxon>Basidiomycota</taxon>
        <taxon>Ustilaginomycotina</taxon>
        <taxon>Exobasidiomycetes</taxon>
        <taxon>Tilletiales</taxon>
        <taxon>Tilletiaceae</taxon>
        <taxon>Tilletia</taxon>
    </lineage>
</organism>
<evidence type="ECO:0000256" key="7">
    <source>
        <dbReference type="ARBA" id="ARBA00022827"/>
    </source>
</evidence>
<comment type="function">
    <text evidence="2">Catalyzes the 6-electron oxidation of protoporphyrinogen-IX to form protoporphyrin-IX.</text>
</comment>
<feature type="compositionally biased region" description="Acidic residues" evidence="12">
    <location>
        <begin position="935"/>
        <end position="966"/>
    </location>
</feature>
<comment type="pathway">
    <text evidence="3">Porphyrin-containing compound metabolism; protoporphyrin-IX biosynthesis; protoporphyrin-IX from protoporphyrinogen-IX: step 1/1.</text>
</comment>
<dbReference type="NCBIfam" id="TIGR00562">
    <property type="entry name" value="proto_IX_ox"/>
    <property type="match status" value="1"/>
</dbReference>
<feature type="compositionally biased region" description="Polar residues" evidence="12">
    <location>
        <begin position="483"/>
        <end position="494"/>
    </location>
</feature>
<evidence type="ECO:0000256" key="10">
    <source>
        <dbReference type="ARBA" id="ARBA00023244"/>
    </source>
</evidence>
<evidence type="ECO:0000256" key="8">
    <source>
        <dbReference type="ARBA" id="ARBA00023002"/>
    </source>
</evidence>
<keyword evidence="10" id="KW-0627">Porphyrin biosynthesis</keyword>
<keyword evidence="6" id="KW-0285">Flavoprotein</keyword>
<dbReference type="InterPro" id="IPR050464">
    <property type="entry name" value="Zeta_carotene_desat/Oxidored"/>
</dbReference>
<sequence length="999" mass="107711">MVLMIRSTASSRAAPVRQGFNVLLSSRVWGSRRTISNDTSAQLDRTTIAVLGGGITGLTSALVLARRLPKDRFRIVLVEKEKRLGGWVQSDVLPLTSDAAEKSAQEAKVAVVEGGPRSLRPRGYSGMVMLDFIRSLGLAPRLLSVSTTAPAAKNRFIYYPDRLHRLVSSVVGVPKALLTSPPLQGIVPSLAADFFTPARAWDPQSDESVDEFLTRRFGGRTELPSNLVSAVLHGIYAGDSRKLSVRALMPFLVRTEQEHGSLVRAILPKWLNSRYQGPSQAEVLRRKNEAKELEEAKRRLGPAWEQWLKTTSVYSFPRGIQEITDAMVKELSSQPHVEVRTASELETLSFPAGSSDVQISLGNGDQLRAKRVISTVPASALAVALRADPSSTSSQLRNLLQSITSVTVAVINVIIPASVVKEAGAKGRLLPVEGFGFLIPRSTPNNQDGILGVVFDSDTFPEQDSVASIDVSSEESHDANDAPPTSTPSSSFEANNTKLTVMLGGHWFDNANKNRSAVTSNSAASYPDSSELQERALRTLEHHLGIPPSVLRHPNTRILARLQKDCIPQYTVGHVQRMQAIHNLLASSEHDVTMAAAPGEDLDFGQRTSSAADLPIDGAGAPKRLVATAPVASIAPAAGSETNTSAPVIDTSVSSSSAAANAGVPDHLLSGPPSESAEDMLIQLKNEFERQRLGEVGIVEDTLALNKALGGCLQLPELTTAGTDSSPSTKLPTNSQHAERYIDLWPIQIASPDLDASHAWDTYTMVLQLGTILSYTGTWKGHKLRVSVFVESEKGVEGERRPVWSLLDKLRIPAAGLRVLTLSSGSVASYEAIVMGRSPAGDPWWEALRQLRKEDERRAKAAAKRASQVNSDTPGPSGAIATGSEGTQRQSKRDQKIFGVSLPPEHIAFFQHSMRIGLAHPRSRKANRTWTGAGEESESKDELSDSEDGGSDFSDELANLGDEDEWFGAGSQGLGLRRSSTITYTPRGEQMGKSGRQRA</sequence>
<dbReference type="InterPro" id="IPR002937">
    <property type="entry name" value="Amino_oxidase"/>
</dbReference>
<keyword evidence="8" id="KW-0560">Oxidoreductase</keyword>
<comment type="similarity">
    <text evidence="4">Belongs to the protoporphyrinogen/coproporphyrinogen oxidase family. Protoporphyrinogen oxidase subfamily.</text>
</comment>
<dbReference type="EC" id="1.3.3.4" evidence="5"/>
<evidence type="ECO:0000256" key="12">
    <source>
        <dbReference type="SAM" id="MobiDB-lite"/>
    </source>
</evidence>
<feature type="region of interest" description="Disordered" evidence="12">
    <location>
        <begin position="920"/>
        <end position="999"/>
    </location>
</feature>
<dbReference type="Proteomes" id="UP000836402">
    <property type="component" value="Unassembled WGS sequence"/>
</dbReference>
<gene>
    <name evidence="14" type="ORF">JKIAZH3_G7189</name>
</gene>
<evidence type="ECO:0000259" key="13">
    <source>
        <dbReference type="Pfam" id="PF01593"/>
    </source>
</evidence>
<dbReference type="PANTHER" id="PTHR42923:SF3">
    <property type="entry name" value="PROTOPORPHYRINOGEN OXIDASE"/>
    <property type="match status" value="1"/>
</dbReference>
<evidence type="ECO:0000256" key="5">
    <source>
        <dbReference type="ARBA" id="ARBA00012867"/>
    </source>
</evidence>
<dbReference type="InterPro" id="IPR004572">
    <property type="entry name" value="Protoporphyrinogen_oxidase"/>
</dbReference>
<reference evidence="14" key="1">
    <citation type="submission" date="2020-10" db="EMBL/GenBank/DDBJ databases">
        <authorList>
            <person name="Sedaghatjoo S."/>
        </authorList>
    </citation>
    <scope>NUCLEOTIDE SEQUENCE</scope>
    <source>
        <strain evidence="14">AZH3</strain>
    </source>
</reference>
<dbReference type="SUPFAM" id="SSF51905">
    <property type="entry name" value="FAD/NAD(P)-binding domain"/>
    <property type="match status" value="1"/>
</dbReference>